<reference evidence="6" key="1">
    <citation type="submission" date="2016-11" db="UniProtKB">
        <authorList>
            <consortium name="WormBaseParasite"/>
        </authorList>
    </citation>
    <scope>IDENTIFICATION</scope>
</reference>
<feature type="chain" id="PRO_5036021991" evidence="1">
    <location>
        <begin position="20"/>
        <end position="140"/>
    </location>
</feature>
<keyword evidence="1" id="KW-0732">Signal</keyword>
<name>A0A1I7RXY6_BURXY</name>
<dbReference type="EMBL" id="CAJFDI010000005">
    <property type="protein sequence ID" value="CAD5232593.1"/>
    <property type="molecule type" value="Genomic_DNA"/>
</dbReference>
<dbReference type="WBParaSite" id="BXY_0560300.1">
    <property type="protein sequence ID" value="BXY_0560300.1"/>
    <property type="gene ID" value="BXY_0560300"/>
</dbReference>
<evidence type="ECO:0000313" key="3">
    <source>
        <dbReference type="EMBL" id="CAG9125255.1"/>
    </source>
</evidence>
<dbReference type="SMR" id="A0A1I7RXY6"/>
<evidence type="ECO:0000313" key="6">
    <source>
        <dbReference type="WBParaSite" id="BXY_0560300.1"/>
    </source>
</evidence>
<reference evidence="3" key="2">
    <citation type="submission" date="2020-08" db="EMBL/GenBank/DDBJ databases">
        <authorList>
            <person name="Kikuchi T."/>
        </authorList>
    </citation>
    <scope>NUCLEOTIDE SEQUENCE</scope>
    <source>
        <strain evidence="2">Ka4C1</strain>
    </source>
</reference>
<evidence type="ECO:0000313" key="2">
    <source>
        <dbReference type="EMBL" id="CAD5232593.1"/>
    </source>
</evidence>
<feature type="signal peptide" evidence="1">
    <location>
        <begin position="1"/>
        <end position="19"/>
    </location>
</feature>
<organism evidence="4 6">
    <name type="scientific">Bursaphelenchus xylophilus</name>
    <name type="common">Pinewood nematode worm</name>
    <name type="synonym">Aphelenchoides xylophilus</name>
    <dbReference type="NCBI Taxonomy" id="6326"/>
    <lineage>
        <taxon>Eukaryota</taxon>
        <taxon>Metazoa</taxon>
        <taxon>Ecdysozoa</taxon>
        <taxon>Nematoda</taxon>
        <taxon>Chromadorea</taxon>
        <taxon>Rhabditida</taxon>
        <taxon>Tylenchina</taxon>
        <taxon>Tylenchomorpha</taxon>
        <taxon>Aphelenchoidea</taxon>
        <taxon>Aphelenchoididae</taxon>
        <taxon>Bursaphelenchus</taxon>
    </lineage>
</organism>
<evidence type="ECO:0000256" key="1">
    <source>
        <dbReference type="SAM" id="SignalP"/>
    </source>
</evidence>
<accession>A0A1I7RXY6</accession>
<dbReference type="AlphaFoldDB" id="A0A1I7RXY6"/>
<evidence type="ECO:0000313" key="4">
    <source>
        <dbReference type="Proteomes" id="UP000095284"/>
    </source>
</evidence>
<keyword evidence="5" id="KW-1185">Reference proteome</keyword>
<evidence type="ECO:0000313" key="5">
    <source>
        <dbReference type="Proteomes" id="UP000659654"/>
    </source>
</evidence>
<sequence>MVAVGSLFVFLALVAFGVSSMVGREGQRLSRGHGHRNARSIYGGSFASPRSLNTMLKQPILSFGSWRSKRELPVETPEATNFEEQKEEVLETIDKLLLNELKKEVNDDAEIIVGDNVQENPVRPSRLWRQFGKFAIVVQL</sequence>
<dbReference type="Proteomes" id="UP000095284">
    <property type="component" value="Unplaced"/>
</dbReference>
<gene>
    <name evidence="2" type="ORF">BXYJ_LOCUS12684</name>
</gene>
<protein>
    <submittedName>
        <fullName evidence="2">(pine wood nematode) hypothetical protein</fullName>
    </submittedName>
</protein>
<dbReference type="Proteomes" id="UP000659654">
    <property type="component" value="Unassembled WGS sequence"/>
</dbReference>
<proteinExistence type="predicted"/>
<dbReference type="Proteomes" id="UP000582659">
    <property type="component" value="Unassembled WGS sequence"/>
</dbReference>
<dbReference type="EMBL" id="CAJFCV020000005">
    <property type="protein sequence ID" value="CAG9125255.1"/>
    <property type="molecule type" value="Genomic_DNA"/>
</dbReference>